<feature type="compositionally biased region" description="Polar residues" evidence="1">
    <location>
        <begin position="42"/>
        <end position="56"/>
    </location>
</feature>
<name>A0A854QF85_CRYNE</name>
<comment type="caution">
    <text evidence="2">The sequence shown here is derived from an EMBL/GenBank/DDBJ whole genome shotgun (WGS) entry which is preliminary data.</text>
</comment>
<feature type="region of interest" description="Disordered" evidence="1">
    <location>
        <begin position="304"/>
        <end position="361"/>
    </location>
</feature>
<sequence>MPYSLRPRTHSPLAELPLDRYIPARRLSASPTPRGSKRHQLGASSGQPVASSSKNHSPMHLRGTEDGSGMKNPIRKRTRTVTPRVKQVLDRDDLGVGKSPARRLFAAPIAESSSHPSLGGISGAILTPSSNDIRATQNQTPIQNQYQHDDDGSGNGENIHDPGFVIHLDPEEPVVGRPHTRSRSRSTSPFPSSTLSELDIDNQENIPPPTLLPSTSTCSASIPGTPHSTSGGSTSTSSRVDSYLCISPSTVSSSSHHSHHHWSPYSRSGGTHGSHGHTPGSRKREQSKLVNELLLLRGEDVPASTKTQIKARTRTESESRHRTRKMEEAVIIPDELTPGRRTTRGMARRGKDLLAQEVDSV</sequence>
<evidence type="ECO:0000313" key="2">
    <source>
        <dbReference type="EMBL" id="OXG23111.1"/>
    </source>
</evidence>
<gene>
    <name evidence="2" type="ORF">C361_02878</name>
</gene>
<proteinExistence type="predicted"/>
<feature type="region of interest" description="Disordered" evidence="1">
    <location>
        <begin position="143"/>
        <end position="286"/>
    </location>
</feature>
<dbReference type="OrthoDB" id="2565090at2759"/>
<feature type="compositionally biased region" description="Low complexity" evidence="1">
    <location>
        <begin position="185"/>
        <end position="196"/>
    </location>
</feature>
<evidence type="ECO:0000256" key="1">
    <source>
        <dbReference type="SAM" id="MobiDB-lite"/>
    </source>
</evidence>
<organism evidence="2 3">
    <name type="scientific">Cryptococcus neoformans Tu259-1</name>
    <dbReference type="NCBI Taxonomy" id="1230072"/>
    <lineage>
        <taxon>Eukaryota</taxon>
        <taxon>Fungi</taxon>
        <taxon>Dikarya</taxon>
        <taxon>Basidiomycota</taxon>
        <taxon>Agaricomycotina</taxon>
        <taxon>Tremellomycetes</taxon>
        <taxon>Tremellales</taxon>
        <taxon>Cryptococcaceae</taxon>
        <taxon>Cryptococcus</taxon>
        <taxon>Cryptococcus neoformans species complex</taxon>
    </lineage>
</organism>
<feature type="compositionally biased region" description="Basic and acidic residues" evidence="1">
    <location>
        <begin position="313"/>
        <end position="328"/>
    </location>
</feature>
<reference evidence="2 3" key="1">
    <citation type="submission" date="2017-06" db="EMBL/GenBank/DDBJ databases">
        <title>Global population genomics of the pathogenic fungus Cryptococcus neoformans var. grubii.</title>
        <authorList>
            <person name="Cuomo C."/>
            <person name="Litvintseva A."/>
            <person name="Chen Y."/>
            <person name="Young S."/>
            <person name="Zeng Q."/>
            <person name="Chapman S."/>
            <person name="Gujja S."/>
            <person name="Saif S."/>
            <person name="Birren B."/>
        </authorList>
    </citation>
    <scope>NUCLEOTIDE SEQUENCE [LARGE SCALE GENOMIC DNA]</scope>
    <source>
        <strain evidence="2 3">Tu259-1</strain>
    </source>
</reference>
<dbReference type="Proteomes" id="UP000199727">
    <property type="component" value="Unassembled WGS sequence"/>
</dbReference>
<protein>
    <submittedName>
        <fullName evidence="2">Uncharacterized protein</fullName>
    </submittedName>
</protein>
<evidence type="ECO:0000313" key="3">
    <source>
        <dbReference type="Proteomes" id="UP000199727"/>
    </source>
</evidence>
<dbReference type="AlphaFoldDB" id="A0A854QF85"/>
<accession>A0A854QF85</accession>
<dbReference type="EMBL" id="AMKT01000037">
    <property type="protein sequence ID" value="OXG23111.1"/>
    <property type="molecule type" value="Genomic_DNA"/>
</dbReference>
<feature type="region of interest" description="Disordered" evidence="1">
    <location>
        <begin position="1"/>
        <end position="82"/>
    </location>
</feature>
<feature type="compositionally biased region" description="Low complexity" evidence="1">
    <location>
        <begin position="228"/>
        <end position="238"/>
    </location>
</feature>